<dbReference type="EMBL" id="FMYE01000074">
    <property type="protein sequence ID" value="SDB79384.1"/>
    <property type="molecule type" value="Genomic_DNA"/>
</dbReference>
<evidence type="ECO:0000313" key="4">
    <source>
        <dbReference type="EMBL" id="SDB79384.1"/>
    </source>
</evidence>
<keyword evidence="1" id="KW-0175">Coiled coil</keyword>
<accession>A0A1G6GBM6</accession>
<gene>
    <name evidence="4" type="ORF">SAMN05192581_107421</name>
</gene>
<dbReference type="Proteomes" id="UP000183670">
    <property type="component" value="Unassembled WGS sequence"/>
</dbReference>
<organism evidence="4 5">
    <name type="scientific">Bacteroides ovatus</name>
    <dbReference type="NCBI Taxonomy" id="28116"/>
    <lineage>
        <taxon>Bacteria</taxon>
        <taxon>Pseudomonadati</taxon>
        <taxon>Bacteroidota</taxon>
        <taxon>Bacteroidia</taxon>
        <taxon>Bacteroidales</taxon>
        <taxon>Bacteroidaceae</taxon>
        <taxon>Bacteroides</taxon>
    </lineage>
</organism>
<feature type="compositionally biased region" description="Polar residues" evidence="2">
    <location>
        <begin position="139"/>
        <end position="167"/>
    </location>
</feature>
<feature type="compositionally biased region" description="Basic and acidic residues" evidence="2">
    <location>
        <begin position="124"/>
        <end position="137"/>
    </location>
</feature>
<protein>
    <submittedName>
        <fullName evidence="4">Transposase IS66 family protein</fullName>
    </submittedName>
</protein>
<name>A0A1G6GBM6_BACOV</name>
<evidence type="ECO:0000313" key="5">
    <source>
        <dbReference type="Proteomes" id="UP000183670"/>
    </source>
</evidence>
<sequence>MQEQDTINILISQILSKDDELVCLRQDNARIREEQREGNRQILEKLDKTLDELKSMRRDNKHLANQLSKALEDKVQAEKQSELLSSALEELKNLRASELFELEKQKRQLYGRKSEKSSTLLQSTDKDLKNDKDDFDGSKPTSNESSTTVASDMNIDLSSSARSTSKPCRSDYSKRSTRVDNVVMHYCDESSIPSDARKIDIRHWILYKLDWSVTKHVFELLRVIDQEGTISNYYEPTDTDDSLRPFDNVLPGYHVDLDMIAQILVDKYQYSMSLERVVDRFKDVDAEFSPSTVLNWVHRHIQELDKLDAPLRSVLLSEGSFLFCDETTELVKVLNKVTGKFEYRKKYIWGIKNPGLKVAYYLYDRGSRSMEVAQQFFKNFFGSITTDGYNVYKLFDRHRKGVTRYGCMAHVRRKFVDALHTDSRSAKVIQLISELYWVESDCRIHFLSESERASERQQRSIPILSELWQLLKPVFDETKDFAATLFIKAVRYAVNEWEAVCRYVNNGQAEIDNNTAGVSRGHYNMMLLAGIMEILSATIKEMRVGPSQSVYRNRLQTITSCVLSNQKVVNVVCNKSEDMVRYV</sequence>
<feature type="region of interest" description="Disordered" evidence="2">
    <location>
        <begin position="111"/>
        <end position="172"/>
    </location>
</feature>
<dbReference type="PANTHER" id="PTHR33678:SF2">
    <property type="match status" value="1"/>
</dbReference>
<dbReference type="InterPro" id="IPR004291">
    <property type="entry name" value="Transposase_IS66_central"/>
</dbReference>
<reference evidence="4 5" key="1">
    <citation type="submission" date="2016-10" db="EMBL/GenBank/DDBJ databases">
        <authorList>
            <person name="de Groot N.N."/>
        </authorList>
    </citation>
    <scope>NUCLEOTIDE SEQUENCE [LARGE SCALE GENOMIC DNA]</scope>
    <source>
        <strain evidence="4 5">NLAE-zl-C500</strain>
    </source>
</reference>
<feature type="domain" description="Transposase IS66 central" evidence="3">
    <location>
        <begin position="258"/>
        <end position="516"/>
    </location>
</feature>
<evidence type="ECO:0000256" key="1">
    <source>
        <dbReference type="SAM" id="Coils"/>
    </source>
</evidence>
<proteinExistence type="predicted"/>
<dbReference type="AlphaFoldDB" id="A0A1G6GBM6"/>
<evidence type="ECO:0000256" key="2">
    <source>
        <dbReference type="SAM" id="MobiDB-lite"/>
    </source>
</evidence>
<evidence type="ECO:0000259" key="3">
    <source>
        <dbReference type="Pfam" id="PF03050"/>
    </source>
</evidence>
<feature type="coiled-coil region" evidence="1">
    <location>
        <begin position="39"/>
        <end position="108"/>
    </location>
</feature>
<dbReference type="PANTHER" id="PTHR33678">
    <property type="entry name" value="BLL1576 PROTEIN"/>
    <property type="match status" value="1"/>
</dbReference>
<dbReference type="InterPro" id="IPR052344">
    <property type="entry name" value="Transposase-related"/>
</dbReference>
<dbReference type="Pfam" id="PF03050">
    <property type="entry name" value="DDE_Tnp_IS66"/>
    <property type="match status" value="1"/>
</dbReference>
<dbReference type="RefSeq" id="WP_081353413.1">
    <property type="nucleotide sequence ID" value="NZ_FMYE01000074.1"/>
</dbReference>